<sequence>MKKWIRLLILFLLVGLLYFNISDKPEPKTSSKTETTKTSSKTETTKTSSKEEKYKVVIDPGHGGEDPGAIGASGSYEKDFTLSLAKKVLHLLEKDSQIEVYMTRQEDVFLSAEARERPNYANDIDADLYISLHANTFTDPSVSGTESFYYHKNSKRLANIIHRHVSKTTGFPNRGVKKENYFVLKDTTMAAVLLEIGYITNPVDEQKMLTDDFQQSVAEAIKGGVKEYLRD</sequence>
<comment type="caution">
    <text evidence="4">The sequence shown here is derived from an EMBL/GenBank/DDBJ whole genome shotgun (WGS) entry which is preliminary data.</text>
</comment>
<accession>A0ABW4VVT3</accession>
<feature type="compositionally biased region" description="Low complexity" evidence="2">
    <location>
        <begin position="36"/>
        <end position="47"/>
    </location>
</feature>
<protein>
    <submittedName>
        <fullName evidence="4">N-acetylmuramoyl-L-alanine amidase</fullName>
    </submittedName>
</protein>
<dbReference type="InterPro" id="IPR050695">
    <property type="entry name" value="N-acetylmuramoyl_amidase_3"/>
</dbReference>
<feature type="compositionally biased region" description="Basic and acidic residues" evidence="2">
    <location>
        <begin position="26"/>
        <end position="35"/>
    </location>
</feature>
<dbReference type="InterPro" id="IPR002508">
    <property type="entry name" value="MurNAc-LAA_cat"/>
</dbReference>
<dbReference type="PANTHER" id="PTHR30404:SF0">
    <property type="entry name" value="N-ACETYLMURAMOYL-L-ALANINE AMIDASE AMIC"/>
    <property type="match status" value="1"/>
</dbReference>
<keyword evidence="5" id="KW-1185">Reference proteome</keyword>
<dbReference type="Pfam" id="PF01520">
    <property type="entry name" value="Amidase_3"/>
    <property type="match status" value="1"/>
</dbReference>
<organism evidence="4 5">
    <name type="scientific">Ornithinibacillus salinisoli</name>
    <dbReference type="NCBI Taxonomy" id="1848459"/>
    <lineage>
        <taxon>Bacteria</taxon>
        <taxon>Bacillati</taxon>
        <taxon>Bacillota</taxon>
        <taxon>Bacilli</taxon>
        <taxon>Bacillales</taxon>
        <taxon>Bacillaceae</taxon>
        <taxon>Ornithinibacillus</taxon>
    </lineage>
</organism>
<evidence type="ECO:0000313" key="4">
    <source>
        <dbReference type="EMBL" id="MFD2043357.1"/>
    </source>
</evidence>
<evidence type="ECO:0000313" key="5">
    <source>
        <dbReference type="Proteomes" id="UP001597383"/>
    </source>
</evidence>
<feature type="domain" description="MurNAc-LAA" evidence="3">
    <location>
        <begin position="118"/>
        <end position="226"/>
    </location>
</feature>
<dbReference type="RefSeq" id="WP_377555084.1">
    <property type="nucleotide sequence ID" value="NZ_JBHUHQ010000006.1"/>
</dbReference>
<name>A0ABW4VVT3_9BACI</name>
<gene>
    <name evidence="4" type="ORF">ACFSJF_03540</name>
</gene>
<dbReference type="Proteomes" id="UP001597383">
    <property type="component" value="Unassembled WGS sequence"/>
</dbReference>
<dbReference type="SMART" id="SM00646">
    <property type="entry name" value="Ami_3"/>
    <property type="match status" value="1"/>
</dbReference>
<dbReference type="CDD" id="cd02696">
    <property type="entry name" value="MurNAc-LAA"/>
    <property type="match status" value="1"/>
</dbReference>
<reference evidence="5" key="1">
    <citation type="journal article" date="2019" name="Int. J. Syst. Evol. Microbiol.">
        <title>The Global Catalogue of Microorganisms (GCM) 10K type strain sequencing project: providing services to taxonomists for standard genome sequencing and annotation.</title>
        <authorList>
            <consortium name="The Broad Institute Genomics Platform"/>
            <consortium name="The Broad Institute Genome Sequencing Center for Infectious Disease"/>
            <person name="Wu L."/>
            <person name="Ma J."/>
        </authorList>
    </citation>
    <scope>NUCLEOTIDE SEQUENCE [LARGE SCALE GENOMIC DNA]</scope>
    <source>
        <strain evidence="5">R28</strain>
    </source>
</reference>
<keyword evidence="1" id="KW-0378">Hydrolase</keyword>
<evidence type="ECO:0000259" key="3">
    <source>
        <dbReference type="SMART" id="SM00646"/>
    </source>
</evidence>
<evidence type="ECO:0000256" key="2">
    <source>
        <dbReference type="SAM" id="MobiDB-lite"/>
    </source>
</evidence>
<evidence type="ECO:0000256" key="1">
    <source>
        <dbReference type="ARBA" id="ARBA00022801"/>
    </source>
</evidence>
<dbReference type="SUPFAM" id="SSF53187">
    <property type="entry name" value="Zn-dependent exopeptidases"/>
    <property type="match status" value="1"/>
</dbReference>
<dbReference type="PANTHER" id="PTHR30404">
    <property type="entry name" value="N-ACETYLMURAMOYL-L-ALANINE AMIDASE"/>
    <property type="match status" value="1"/>
</dbReference>
<dbReference type="EMBL" id="JBHUHQ010000006">
    <property type="protein sequence ID" value="MFD2043357.1"/>
    <property type="molecule type" value="Genomic_DNA"/>
</dbReference>
<dbReference type="Gene3D" id="3.40.630.40">
    <property type="entry name" value="Zn-dependent exopeptidases"/>
    <property type="match status" value="1"/>
</dbReference>
<proteinExistence type="predicted"/>
<feature type="region of interest" description="Disordered" evidence="2">
    <location>
        <begin position="26"/>
        <end position="52"/>
    </location>
</feature>